<accession>A0ABR0JSR5</accession>
<reference evidence="2 3" key="1">
    <citation type="submission" date="2023-08" db="EMBL/GenBank/DDBJ databases">
        <title>Black Yeasts Isolated from many extreme environments.</title>
        <authorList>
            <person name="Coleine C."/>
            <person name="Stajich J.E."/>
            <person name="Selbmann L."/>
        </authorList>
    </citation>
    <scope>NUCLEOTIDE SEQUENCE [LARGE SCALE GENOMIC DNA]</scope>
    <source>
        <strain evidence="2 3">CCFEE 6328</strain>
    </source>
</reference>
<organism evidence="2 3">
    <name type="scientific">Exophiala sideris</name>
    <dbReference type="NCBI Taxonomy" id="1016849"/>
    <lineage>
        <taxon>Eukaryota</taxon>
        <taxon>Fungi</taxon>
        <taxon>Dikarya</taxon>
        <taxon>Ascomycota</taxon>
        <taxon>Pezizomycotina</taxon>
        <taxon>Eurotiomycetes</taxon>
        <taxon>Chaetothyriomycetidae</taxon>
        <taxon>Chaetothyriales</taxon>
        <taxon>Herpotrichiellaceae</taxon>
        <taxon>Exophiala</taxon>
    </lineage>
</organism>
<sequence>MPVTPWLDPDEDPLVRLVAQEISVPLGHFDVAHLTSPIITLEAGLEATPLTAHKAILTKCSYFAKCLESDRFEEGINNKIRLPDESSEDLVKLLGWLYTGKLYAGDREDMQIVELRSQPTTLAVMDLVNLFIIADKYCCDDMAAKVLEIVGDSHCISPEEVSGLPSRESV</sequence>
<dbReference type="InterPro" id="IPR000210">
    <property type="entry name" value="BTB/POZ_dom"/>
</dbReference>
<dbReference type="Gene3D" id="3.30.710.10">
    <property type="entry name" value="Potassium Channel Kv1.1, Chain A"/>
    <property type="match status" value="1"/>
</dbReference>
<dbReference type="SMART" id="SM00225">
    <property type="entry name" value="BTB"/>
    <property type="match status" value="1"/>
</dbReference>
<dbReference type="Proteomes" id="UP001345691">
    <property type="component" value="Unassembled WGS sequence"/>
</dbReference>
<evidence type="ECO:0000313" key="3">
    <source>
        <dbReference type="Proteomes" id="UP001345691"/>
    </source>
</evidence>
<gene>
    <name evidence="2" type="ORF">LTR69_001128</name>
</gene>
<dbReference type="PANTHER" id="PTHR47843">
    <property type="entry name" value="BTB DOMAIN-CONTAINING PROTEIN-RELATED"/>
    <property type="match status" value="1"/>
</dbReference>
<keyword evidence="3" id="KW-1185">Reference proteome</keyword>
<feature type="domain" description="BTB" evidence="1">
    <location>
        <begin position="35"/>
        <end position="106"/>
    </location>
</feature>
<dbReference type="CDD" id="cd18186">
    <property type="entry name" value="BTB_POZ_ZBTB_KLHL-like"/>
    <property type="match status" value="1"/>
</dbReference>
<evidence type="ECO:0000259" key="1">
    <source>
        <dbReference type="PROSITE" id="PS50097"/>
    </source>
</evidence>
<dbReference type="SUPFAM" id="SSF54695">
    <property type="entry name" value="POZ domain"/>
    <property type="match status" value="1"/>
</dbReference>
<evidence type="ECO:0000313" key="2">
    <source>
        <dbReference type="EMBL" id="KAK5069005.1"/>
    </source>
</evidence>
<dbReference type="EMBL" id="JAVRRF010000001">
    <property type="protein sequence ID" value="KAK5069005.1"/>
    <property type="molecule type" value="Genomic_DNA"/>
</dbReference>
<dbReference type="PANTHER" id="PTHR47843:SF2">
    <property type="entry name" value="BTB DOMAIN-CONTAINING PROTEIN"/>
    <property type="match status" value="1"/>
</dbReference>
<dbReference type="InterPro" id="IPR011333">
    <property type="entry name" value="SKP1/BTB/POZ_sf"/>
</dbReference>
<comment type="caution">
    <text evidence="2">The sequence shown here is derived from an EMBL/GenBank/DDBJ whole genome shotgun (WGS) entry which is preliminary data.</text>
</comment>
<proteinExistence type="predicted"/>
<protein>
    <recommendedName>
        <fullName evidence="1">BTB domain-containing protein</fullName>
    </recommendedName>
</protein>
<name>A0ABR0JSR5_9EURO</name>
<dbReference type="PROSITE" id="PS50097">
    <property type="entry name" value="BTB"/>
    <property type="match status" value="1"/>
</dbReference>
<dbReference type="Pfam" id="PF00651">
    <property type="entry name" value="BTB"/>
    <property type="match status" value="1"/>
</dbReference>